<dbReference type="AlphaFoldDB" id="A0A412IMI6"/>
<reference evidence="1 2" key="1">
    <citation type="submission" date="2018-08" db="EMBL/GenBank/DDBJ databases">
        <title>A genome reference for cultivated species of the human gut microbiota.</title>
        <authorList>
            <person name="Zou Y."/>
            <person name="Xue W."/>
            <person name="Luo G."/>
        </authorList>
    </citation>
    <scope>NUCLEOTIDE SEQUENCE [LARGE SCALE GENOMIC DNA]</scope>
    <source>
        <strain evidence="1 2">AF22-3AC</strain>
    </source>
</reference>
<organism evidence="1 2">
    <name type="scientific">Bacteroides cellulosilyticus</name>
    <dbReference type="NCBI Taxonomy" id="246787"/>
    <lineage>
        <taxon>Bacteria</taxon>
        <taxon>Pseudomonadati</taxon>
        <taxon>Bacteroidota</taxon>
        <taxon>Bacteroidia</taxon>
        <taxon>Bacteroidales</taxon>
        <taxon>Bacteroidaceae</taxon>
        <taxon>Bacteroides</taxon>
    </lineage>
</organism>
<name>A0A412IMI6_9BACE</name>
<comment type="caution">
    <text evidence="1">The sequence shown here is derived from an EMBL/GenBank/DDBJ whole genome shotgun (WGS) entry which is preliminary data.</text>
</comment>
<dbReference type="RefSeq" id="WP_118401865.1">
    <property type="nucleotide sequence ID" value="NZ_JADNFX010000003.1"/>
</dbReference>
<dbReference type="EMBL" id="QRVJ01000002">
    <property type="protein sequence ID" value="RGS39130.1"/>
    <property type="molecule type" value="Genomic_DNA"/>
</dbReference>
<accession>A0A412IMI6</accession>
<sequence>MKRVTFLLVILIGLLSVGLIYSIRDAMHKDVQIAKQSETLEVQKQMLTLLSGNMKMHYVYSESQLPDMTLLDKDRNAIKLSALLNGEDKVVFKFSSTNCSSCIQHSFSSVRKLMGKLAKDKLIIIADNSNRRELQALVNSLSLSLPVYLTEDTVFHYILEKENVPFFFIIGEDLRMKDLFIPMKELPDLSDLYYRIIWKKYFDK</sequence>
<dbReference type="InterPro" id="IPR036249">
    <property type="entry name" value="Thioredoxin-like_sf"/>
</dbReference>
<gene>
    <name evidence="1" type="ORF">DWX97_04160</name>
</gene>
<dbReference type="Proteomes" id="UP000283341">
    <property type="component" value="Unassembled WGS sequence"/>
</dbReference>
<proteinExistence type="predicted"/>
<protein>
    <submittedName>
        <fullName evidence="1">Uncharacterized protein</fullName>
    </submittedName>
</protein>
<dbReference type="Gene3D" id="3.40.30.10">
    <property type="entry name" value="Glutaredoxin"/>
    <property type="match status" value="1"/>
</dbReference>
<evidence type="ECO:0000313" key="2">
    <source>
        <dbReference type="Proteomes" id="UP000283341"/>
    </source>
</evidence>
<evidence type="ECO:0000313" key="1">
    <source>
        <dbReference type="EMBL" id="RGS39130.1"/>
    </source>
</evidence>
<dbReference type="SUPFAM" id="SSF52833">
    <property type="entry name" value="Thioredoxin-like"/>
    <property type="match status" value="1"/>
</dbReference>